<feature type="region of interest" description="Disordered" evidence="13">
    <location>
        <begin position="215"/>
        <end position="258"/>
    </location>
</feature>
<dbReference type="Proteomes" id="UP000014978">
    <property type="component" value="Unassembled WGS sequence"/>
</dbReference>
<evidence type="ECO:0000256" key="13">
    <source>
        <dbReference type="SAM" id="MobiDB-lite"/>
    </source>
</evidence>
<dbReference type="PANTHER" id="PTHR15362:SF7">
    <property type="entry name" value="PHOSPHATIDYLSERINE SYNTHASE 2"/>
    <property type="match status" value="1"/>
</dbReference>
<dbReference type="InParanoid" id="S7W8W0"/>
<evidence type="ECO:0000256" key="7">
    <source>
        <dbReference type="ARBA" id="ARBA00022989"/>
    </source>
</evidence>
<dbReference type="GO" id="GO:0006659">
    <property type="term" value="P:phosphatidylserine biosynthetic process"/>
    <property type="evidence" value="ECO:0007669"/>
    <property type="project" value="InterPro"/>
</dbReference>
<keyword evidence="6" id="KW-0256">Endoplasmic reticulum</keyword>
<keyword evidence="5 14" id="KW-0812">Transmembrane</keyword>
<keyword evidence="3" id="KW-0444">Lipid biosynthesis</keyword>
<evidence type="ECO:0000313" key="16">
    <source>
        <dbReference type="Proteomes" id="UP000014978"/>
    </source>
</evidence>
<evidence type="ECO:0000256" key="1">
    <source>
        <dbReference type="ARBA" id="ARBA00004477"/>
    </source>
</evidence>
<evidence type="ECO:0000256" key="9">
    <source>
        <dbReference type="ARBA" id="ARBA00023136"/>
    </source>
</evidence>
<keyword evidence="16" id="KW-1185">Reference proteome</keyword>
<feature type="transmembrane region" description="Helical" evidence="14">
    <location>
        <begin position="20"/>
        <end position="40"/>
    </location>
</feature>
<keyword evidence="9 14" id="KW-0472">Membrane</keyword>
<evidence type="ECO:0000256" key="2">
    <source>
        <dbReference type="ARBA" id="ARBA00005189"/>
    </source>
</evidence>
<dbReference type="GO" id="GO:0106245">
    <property type="term" value="F:L-serine-phosphatidylethanolamine phosphatidyltransferase activity"/>
    <property type="evidence" value="ECO:0007669"/>
    <property type="project" value="InterPro"/>
</dbReference>
<evidence type="ECO:0000313" key="15">
    <source>
        <dbReference type="EMBL" id="EPR79306.1"/>
    </source>
</evidence>
<dbReference type="HOGENOM" id="CLU_037661_4_0_1"/>
<keyword evidence="7 14" id="KW-1133">Transmembrane helix</keyword>
<feature type="transmembrane region" description="Helical" evidence="14">
    <location>
        <begin position="297"/>
        <end position="317"/>
    </location>
</feature>
<evidence type="ECO:0000256" key="8">
    <source>
        <dbReference type="ARBA" id="ARBA00023098"/>
    </source>
</evidence>
<evidence type="ECO:0000256" key="6">
    <source>
        <dbReference type="ARBA" id="ARBA00022824"/>
    </source>
</evidence>
<keyword evidence="4" id="KW-0808">Transferase</keyword>
<dbReference type="GO" id="GO:0005789">
    <property type="term" value="C:endoplasmic reticulum membrane"/>
    <property type="evidence" value="ECO:0007669"/>
    <property type="project" value="UniProtKB-SubCell"/>
</dbReference>
<evidence type="ECO:0000256" key="11">
    <source>
        <dbReference type="ARBA" id="ARBA00023264"/>
    </source>
</evidence>
<comment type="pathway">
    <text evidence="2">Lipid metabolism.</text>
</comment>
<name>S7W8W0_SPRLO</name>
<evidence type="ECO:0000256" key="5">
    <source>
        <dbReference type="ARBA" id="ARBA00022692"/>
    </source>
</evidence>
<dbReference type="InterPro" id="IPR004277">
    <property type="entry name" value="PSS"/>
</dbReference>
<comment type="pathway">
    <text evidence="12">Phospholipid metabolism.</text>
</comment>
<feature type="compositionally biased region" description="Low complexity" evidence="13">
    <location>
        <begin position="232"/>
        <end position="258"/>
    </location>
</feature>
<dbReference type="OrthoDB" id="10265393at2759"/>
<feature type="transmembrane region" description="Helical" evidence="14">
    <location>
        <begin position="366"/>
        <end position="386"/>
    </location>
</feature>
<sequence length="454" mass="53976">MLTSIILCIIPTLFILYPNYIPFGILSSFILYSIYFHRIIHFTNTGKTKDLKTYSFKKNIDRFKQIYYTLSENIAFFYLLILPIMLFTTKQNTAYFLSYFDKNLNKVLPQKSYATDCSININTLHNAMDIFVIAHALGWFVKALIIKDEILLHILSVLFEILEYTFEHQLPNFKECWWDHWLLDVAICNTLGIYIGLYVVKKYFHYEIKKNNDNNRNDNRNGDWNGDESYNRNDNNNNYNRNDNNTNDNTNDNNNITTNKHITTKTINHITSNKMNIKLTKDNCYIFIKKHNNLREYILLILFSFIWMSAELNTFYLKYLLFIPEDHPLVLMRLMIVTISAYPAVEQFYFNIYIRNKIDDNVLQYNHLKILVSIIVLEGLICYKYSKGIFKNSMPLFYKIMWIIISVVLVCIGIYKFIHDRNNRIDKCNKIESGIQERNVNNNVIDKTNDNDCY</sequence>
<keyword evidence="8" id="KW-0443">Lipid metabolism</keyword>
<dbReference type="VEuPathDB" id="MicrosporidiaDB:SLOPH_1431"/>
<dbReference type="PANTHER" id="PTHR15362">
    <property type="entry name" value="PHOSPHATIDYLINOSITOL SYNTHASE"/>
    <property type="match status" value="1"/>
</dbReference>
<feature type="transmembrane region" description="Helical" evidence="14">
    <location>
        <begin position="66"/>
        <end position="87"/>
    </location>
</feature>
<evidence type="ECO:0000256" key="14">
    <source>
        <dbReference type="SAM" id="Phobius"/>
    </source>
</evidence>
<dbReference type="Pfam" id="PF03034">
    <property type="entry name" value="PSS"/>
    <property type="match status" value="1"/>
</dbReference>
<evidence type="ECO:0000256" key="12">
    <source>
        <dbReference type="ARBA" id="ARBA00025707"/>
    </source>
</evidence>
<dbReference type="EMBL" id="ATCN01000304">
    <property type="protein sequence ID" value="EPR79306.1"/>
    <property type="molecule type" value="Genomic_DNA"/>
</dbReference>
<comment type="subcellular location">
    <subcellularLocation>
        <location evidence="1">Endoplasmic reticulum membrane</location>
        <topology evidence="1">Multi-pass membrane protein</topology>
    </subcellularLocation>
</comment>
<comment type="caution">
    <text evidence="15">The sequence shown here is derived from an EMBL/GenBank/DDBJ whole genome shotgun (WGS) entry which is preliminary data.</text>
</comment>
<dbReference type="AlphaFoldDB" id="S7W8W0"/>
<dbReference type="STRING" id="1358809.S7W8W0"/>
<keyword evidence="11" id="KW-1208">Phospholipid metabolism</keyword>
<evidence type="ECO:0000256" key="3">
    <source>
        <dbReference type="ARBA" id="ARBA00022516"/>
    </source>
</evidence>
<feature type="transmembrane region" description="Helical" evidence="14">
    <location>
        <begin position="181"/>
        <end position="200"/>
    </location>
</feature>
<proteinExistence type="predicted"/>
<accession>S7W8W0</accession>
<feature type="transmembrane region" description="Helical" evidence="14">
    <location>
        <begin position="329"/>
        <end position="354"/>
    </location>
</feature>
<feature type="transmembrane region" description="Helical" evidence="14">
    <location>
        <begin position="398"/>
        <end position="418"/>
    </location>
</feature>
<gene>
    <name evidence="15" type="ORF">SLOPH_1431</name>
</gene>
<protein>
    <submittedName>
        <fullName evidence="15">Phosphatidyl serine synthase</fullName>
    </submittedName>
</protein>
<evidence type="ECO:0000256" key="10">
    <source>
        <dbReference type="ARBA" id="ARBA00023209"/>
    </source>
</evidence>
<keyword evidence="10" id="KW-0594">Phospholipid biosynthesis</keyword>
<organism evidence="15 16">
    <name type="scientific">Spraguea lophii (strain 42_110)</name>
    <name type="common">Microsporidian parasite</name>
    <dbReference type="NCBI Taxonomy" id="1358809"/>
    <lineage>
        <taxon>Eukaryota</taxon>
        <taxon>Fungi</taxon>
        <taxon>Fungi incertae sedis</taxon>
        <taxon>Microsporidia</taxon>
        <taxon>Spragueidae</taxon>
        <taxon>Spraguea</taxon>
    </lineage>
</organism>
<evidence type="ECO:0000256" key="4">
    <source>
        <dbReference type="ARBA" id="ARBA00022679"/>
    </source>
</evidence>
<reference evidence="16" key="1">
    <citation type="journal article" date="2013" name="PLoS Genet.">
        <title>The genome of Spraguea lophii and the basis of host-microsporidian interactions.</title>
        <authorList>
            <person name="Campbell S.E."/>
            <person name="Williams T.A."/>
            <person name="Yousuf A."/>
            <person name="Soanes D.M."/>
            <person name="Paszkiewicz K.H."/>
            <person name="Williams B.A.P."/>
        </authorList>
    </citation>
    <scope>NUCLEOTIDE SEQUENCE [LARGE SCALE GENOMIC DNA]</scope>
    <source>
        <strain evidence="16">42_110</strain>
    </source>
</reference>